<keyword evidence="2" id="KW-0472">Membrane</keyword>
<proteinExistence type="predicted"/>
<dbReference type="AlphaFoldDB" id="A0A239C0M7"/>
<dbReference type="InterPro" id="IPR019734">
    <property type="entry name" value="TPR_rpt"/>
</dbReference>
<reference evidence="3 4" key="1">
    <citation type="submission" date="2017-06" db="EMBL/GenBank/DDBJ databases">
        <authorList>
            <person name="Kim H.J."/>
            <person name="Triplett B.A."/>
        </authorList>
    </citation>
    <scope>NUCLEOTIDE SEQUENCE [LARGE SCALE GENOMIC DNA]</scope>
    <source>
        <strain evidence="3 4">DSM 25597</strain>
    </source>
</reference>
<dbReference type="Gene3D" id="1.25.40.10">
    <property type="entry name" value="Tetratricopeptide repeat domain"/>
    <property type="match status" value="1"/>
</dbReference>
<keyword evidence="2" id="KW-1133">Transmembrane helix</keyword>
<dbReference type="RefSeq" id="WP_089373050.1">
    <property type="nucleotide sequence ID" value="NZ_BMEP01000004.1"/>
</dbReference>
<dbReference type="OrthoDB" id="1451921at2"/>
<keyword evidence="2" id="KW-0812">Transmembrane</keyword>
<dbReference type="Proteomes" id="UP000198379">
    <property type="component" value="Unassembled WGS sequence"/>
</dbReference>
<protein>
    <submittedName>
        <fullName evidence="3">Tetratricopeptide repeat-containing protein</fullName>
    </submittedName>
</protein>
<evidence type="ECO:0000256" key="1">
    <source>
        <dbReference type="SAM" id="Coils"/>
    </source>
</evidence>
<sequence length="245" mass="28234">MNMSQELYERIERYLLGQLEGVEKDQFESELAISEALRNAVEEQKIVIQAIEEASLRETMQEIHSRAFDEGNGKEKVYSLWQKPILKYGIAASLGILFLVGGYTLSRKRTNNQDLYASYFRPDPGLPTTMSTTQDFGFYEAMVTYKQGNYKQALEKWEGLLKTKPNNDTLNYFIGVAHLANEEDAEAITFLQWATAHEKSVFLSDAFYYLGLAYLKQDNTKKAIYFLEKSEHKSSEKLINELKEK</sequence>
<evidence type="ECO:0000313" key="3">
    <source>
        <dbReference type="EMBL" id="SNS13442.1"/>
    </source>
</evidence>
<dbReference type="EMBL" id="FZNY01000007">
    <property type="protein sequence ID" value="SNS13442.1"/>
    <property type="molecule type" value="Genomic_DNA"/>
</dbReference>
<dbReference type="SUPFAM" id="SSF48452">
    <property type="entry name" value="TPR-like"/>
    <property type="match status" value="1"/>
</dbReference>
<name>A0A239C0M7_9FLAO</name>
<evidence type="ECO:0000313" key="4">
    <source>
        <dbReference type="Proteomes" id="UP000198379"/>
    </source>
</evidence>
<dbReference type="Pfam" id="PF13174">
    <property type="entry name" value="TPR_6"/>
    <property type="match status" value="1"/>
</dbReference>
<keyword evidence="4" id="KW-1185">Reference proteome</keyword>
<feature type="transmembrane region" description="Helical" evidence="2">
    <location>
        <begin position="85"/>
        <end position="105"/>
    </location>
</feature>
<feature type="coiled-coil region" evidence="1">
    <location>
        <begin position="24"/>
        <end position="54"/>
    </location>
</feature>
<organism evidence="3 4">
    <name type="scientific">Dokdonia pacifica</name>
    <dbReference type="NCBI Taxonomy" id="1627892"/>
    <lineage>
        <taxon>Bacteria</taxon>
        <taxon>Pseudomonadati</taxon>
        <taxon>Bacteroidota</taxon>
        <taxon>Flavobacteriia</taxon>
        <taxon>Flavobacteriales</taxon>
        <taxon>Flavobacteriaceae</taxon>
        <taxon>Dokdonia</taxon>
    </lineage>
</organism>
<evidence type="ECO:0000256" key="2">
    <source>
        <dbReference type="SAM" id="Phobius"/>
    </source>
</evidence>
<dbReference type="InterPro" id="IPR011990">
    <property type="entry name" value="TPR-like_helical_dom_sf"/>
</dbReference>
<keyword evidence="1" id="KW-0175">Coiled coil</keyword>
<gene>
    <name evidence="3" type="ORF">SAMN06265376_10747</name>
</gene>
<accession>A0A239C0M7</accession>
<dbReference type="Pfam" id="PF13432">
    <property type="entry name" value="TPR_16"/>
    <property type="match status" value="1"/>
</dbReference>